<dbReference type="AlphaFoldDB" id="A0AAN7VQK4"/>
<evidence type="ECO:0000313" key="2">
    <source>
        <dbReference type="EMBL" id="KAK5698669.1"/>
    </source>
</evidence>
<dbReference type="EMBL" id="JAVRQU010000009">
    <property type="protein sequence ID" value="KAK5698669.1"/>
    <property type="molecule type" value="Genomic_DNA"/>
</dbReference>
<organism evidence="2 3">
    <name type="scientific">Elasticomyces elasticus</name>
    <dbReference type="NCBI Taxonomy" id="574655"/>
    <lineage>
        <taxon>Eukaryota</taxon>
        <taxon>Fungi</taxon>
        <taxon>Dikarya</taxon>
        <taxon>Ascomycota</taxon>
        <taxon>Pezizomycotina</taxon>
        <taxon>Dothideomycetes</taxon>
        <taxon>Dothideomycetidae</taxon>
        <taxon>Mycosphaerellales</taxon>
        <taxon>Teratosphaeriaceae</taxon>
        <taxon>Elasticomyces</taxon>
    </lineage>
</organism>
<reference evidence="2" key="1">
    <citation type="submission" date="2023-08" db="EMBL/GenBank/DDBJ databases">
        <title>Black Yeasts Isolated from many extreme environments.</title>
        <authorList>
            <person name="Coleine C."/>
            <person name="Stajich J.E."/>
            <person name="Selbmann L."/>
        </authorList>
    </citation>
    <scope>NUCLEOTIDE SEQUENCE</scope>
    <source>
        <strain evidence="2">CCFEE 5810</strain>
    </source>
</reference>
<feature type="region of interest" description="Disordered" evidence="1">
    <location>
        <begin position="35"/>
        <end position="66"/>
    </location>
</feature>
<sequence length="348" mass="40116">MEYRTPDYDPKPSARRDPVAYDAWLDRDDRRTLVARKASQRQSVENRRVESDINPQFPSEDRKPHPRWEPHAYDAWLDRDIQRRLAARKASDKQIAENSLIMDYRVPDDDPRPSALRNPRAYRAWLDRDERRVIAFEDRVNVERGNVENRRVERDTNSAFSNHDPELSALGDPTAFRAWLDRDVERKTVALIAAKEKLEIMRAENGRSANARQSRYTASRHKPSQSLKVSKSPLPRQANVHKSFVQRPTRKTAVKRSALLTHSPNIHGEDASSRHLALHQRERRNARTEKDTSCEEVKQIDLMLPTLSDGFVSKTTVYKSAAEFEAAEPSEYVKAQKSVLDEAMTLGG</sequence>
<evidence type="ECO:0000313" key="3">
    <source>
        <dbReference type="Proteomes" id="UP001310594"/>
    </source>
</evidence>
<gene>
    <name evidence="2" type="ORF">LTR97_006316</name>
</gene>
<name>A0AAN7VQK4_9PEZI</name>
<evidence type="ECO:0000256" key="1">
    <source>
        <dbReference type="SAM" id="MobiDB-lite"/>
    </source>
</evidence>
<dbReference type="Proteomes" id="UP001310594">
    <property type="component" value="Unassembled WGS sequence"/>
</dbReference>
<feature type="region of interest" description="Disordered" evidence="1">
    <location>
        <begin position="209"/>
        <end position="239"/>
    </location>
</feature>
<protein>
    <submittedName>
        <fullName evidence="2">Uncharacterized protein</fullName>
    </submittedName>
</protein>
<feature type="region of interest" description="Disordered" evidence="1">
    <location>
        <begin position="264"/>
        <end position="292"/>
    </location>
</feature>
<feature type="compositionally biased region" description="Basic and acidic residues" evidence="1">
    <location>
        <begin position="267"/>
        <end position="292"/>
    </location>
</feature>
<proteinExistence type="predicted"/>
<accession>A0AAN7VQK4</accession>
<comment type="caution">
    <text evidence="2">The sequence shown here is derived from an EMBL/GenBank/DDBJ whole genome shotgun (WGS) entry which is preliminary data.</text>
</comment>